<evidence type="ECO:0000256" key="2">
    <source>
        <dbReference type="SAM" id="Phobius"/>
    </source>
</evidence>
<feature type="compositionally biased region" description="Basic and acidic residues" evidence="1">
    <location>
        <begin position="408"/>
        <end position="421"/>
    </location>
</feature>
<proteinExistence type="predicted"/>
<feature type="region of interest" description="Disordered" evidence="1">
    <location>
        <begin position="178"/>
        <end position="197"/>
    </location>
</feature>
<sequence length="452" mass="49434">MMTPTVHTARFLRSLLALVLYSGAFIVGICSAQLDGLTLLPPELQSTAAVDEMRNKLCMSCMDVEQPAPPNVREVLPFCQQICRTDNRILNRQCWEHEAAPCDEGQSPVCSYRDAIVCAYDDGSGSCVYHSEGQSFCICRDESGSWSEEPKEYCVPFKPPTTPSSEMCPFGSDPRDDGCLPPPLPTTPGPSTAPGRGVSAGQVNLPAVVLGCVLSVVVLLVIIGVGVWCVLRRRGPSDSSRKNRNAEDSSRMNLNENAPRGTAKPSEQMVPDAHEYAYVDANWRQEPTNPETGEPKPECHTGQENHYYFKVDKVTTEGSDRYVKHGPEGRSSEQTGTTEAPSDPEYFVLEKEDLGDEGREDGSVTSVSPEKEDDGDYLQTTAPPFQNENSGYEVAVLSPVANEDESSQYDRLDRASGKRTNEGVLPGKDNGVYDSLETDDDYNHIARDGQTS</sequence>
<feature type="region of interest" description="Disordered" evidence="1">
    <location>
        <begin position="285"/>
        <end position="305"/>
    </location>
</feature>
<feature type="compositionally biased region" description="Polar residues" evidence="1">
    <location>
        <begin position="378"/>
        <end position="390"/>
    </location>
</feature>
<feature type="compositionally biased region" description="Basic and acidic residues" evidence="1">
    <location>
        <begin position="320"/>
        <end position="331"/>
    </location>
</feature>
<organism evidence="3 4">
    <name type="scientific">Patiria miniata</name>
    <name type="common">Bat star</name>
    <name type="synonym">Asterina miniata</name>
    <dbReference type="NCBI Taxonomy" id="46514"/>
    <lineage>
        <taxon>Eukaryota</taxon>
        <taxon>Metazoa</taxon>
        <taxon>Echinodermata</taxon>
        <taxon>Eleutherozoa</taxon>
        <taxon>Asterozoa</taxon>
        <taxon>Asteroidea</taxon>
        <taxon>Valvatacea</taxon>
        <taxon>Valvatida</taxon>
        <taxon>Asterinidae</taxon>
        <taxon>Patiria</taxon>
    </lineage>
</organism>
<keyword evidence="2" id="KW-1133">Transmembrane helix</keyword>
<evidence type="ECO:0000256" key="1">
    <source>
        <dbReference type="SAM" id="MobiDB-lite"/>
    </source>
</evidence>
<name>A0A913ZTA9_PATMI</name>
<dbReference type="AlphaFoldDB" id="A0A913ZTA9"/>
<evidence type="ECO:0000313" key="4">
    <source>
        <dbReference type="Proteomes" id="UP000887568"/>
    </source>
</evidence>
<keyword evidence="2" id="KW-0472">Membrane</keyword>
<feature type="compositionally biased region" description="Basic and acidic residues" evidence="1">
    <location>
        <begin position="441"/>
        <end position="452"/>
    </location>
</feature>
<feature type="transmembrane region" description="Helical" evidence="2">
    <location>
        <begin position="208"/>
        <end position="231"/>
    </location>
</feature>
<evidence type="ECO:0000313" key="3">
    <source>
        <dbReference type="EnsemblMetazoa" id="XP_038054837.1"/>
    </source>
</evidence>
<feature type="region of interest" description="Disordered" evidence="1">
    <location>
        <begin position="235"/>
        <end position="270"/>
    </location>
</feature>
<accession>A0A913ZTA9</accession>
<feature type="compositionally biased region" description="Basic and acidic residues" evidence="1">
    <location>
        <begin position="235"/>
        <end position="250"/>
    </location>
</feature>
<feature type="region of interest" description="Disordered" evidence="1">
    <location>
        <begin position="320"/>
        <end position="452"/>
    </location>
</feature>
<reference evidence="3" key="1">
    <citation type="submission" date="2022-11" db="UniProtKB">
        <authorList>
            <consortium name="EnsemblMetazoa"/>
        </authorList>
    </citation>
    <scope>IDENTIFICATION</scope>
</reference>
<protein>
    <submittedName>
        <fullName evidence="3">Uncharacterized protein</fullName>
    </submittedName>
</protein>
<dbReference type="EnsemblMetazoa" id="XM_038198909.1">
    <property type="protein sequence ID" value="XP_038054837.1"/>
    <property type="gene ID" value="LOC119727025"/>
</dbReference>
<feature type="compositionally biased region" description="Basic and acidic residues" evidence="1">
    <location>
        <begin position="348"/>
        <end position="362"/>
    </location>
</feature>
<feature type="compositionally biased region" description="Basic and acidic residues" evidence="1">
    <location>
        <begin position="293"/>
        <end position="305"/>
    </location>
</feature>
<dbReference type="Proteomes" id="UP000887568">
    <property type="component" value="Unplaced"/>
</dbReference>
<dbReference type="GeneID" id="119727025"/>
<keyword evidence="2" id="KW-0812">Transmembrane</keyword>
<dbReference type="RefSeq" id="XP_038054837.1">
    <property type="nucleotide sequence ID" value="XM_038198909.1"/>
</dbReference>
<keyword evidence="4" id="KW-1185">Reference proteome</keyword>